<comment type="similarity">
    <text evidence="1">Belongs to the saccharopine dehydrogenase family.</text>
</comment>
<feature type="transmembrane region" description="Helical" evidence="2">
    <location>
        <begin position="297"/>
        <end position="318"/>
    </location>
</feature>
<dbReference type="Proteomes" id="UP001152759">
    <property type="component" value="Chromosome 8"/>
</dbReference>
<keyword evidence="2" id="KW-1133">Transmembrane helix</keyword>
<dbReference type="InterPro" id="IPR005097">
    <property type="entry name" value="Sacchrp_dh_NADP-bd"/>
</dbReference>
<dbReference type="InterPro" id="IPR051276">
    <property type="entry name" value="Saccharopine_DH-like_oxidrdct"/>
</dbReference>
<evidence type="ECO:0000256" key="1">
    <source>
        <dbReference type="ARBA" id="ARBA00038048"/>
    </source>
</evidence>
<dbReference type="SUPFAM" id="SSF51735">
    <property type="entry name" value="NAD(P)-binding Rossmann-fold domains"/>
    <property type="match status" value="1"/>
</dbReference>
<keyword evidence="2" id="KW-0472">Membrane</keyword>
<reference evidence="4" key="1">
    <citation type="submission" date="2021-12" db="EMBL/GenBank/DDBJ databases">
        <authorList>
            <person name="King R."/>
        </authorList>
    </citation>
    <scope>NUCLEOTIDE SEQUENCE</scope>
</reference>
<dbReference type="AlphaFoldDB" id="A0A9P0CCD7"/>
<accession>A0A9P0CCD7</accession>
<evidence type="ECO:0000259" key="3">
    <source>
        <dbReference type="Pfam" id="PF03435"/>
    </source>
</evidence>
<evidence type="ECO:0000313" key="5">
    <source>
        <dbReference type="Proteomes" id="UP001152759"/>
    </source>
</evidence>
<dbReference type="EMBL" id="OU963869">
    <property type="protein sequence ID" value="CAH0777018.1"/>
    <property type="molecule type" value="Genomic_DNA"/>
</dbReference>
<dbReference type="FunFam" id="3.40.50.720:FF:000178">
    <property type="entry name" value="Saccharopine dehydrogenase-like oxidoreductase"/>
    <property type="match status" value="1"/>
</dbReference>
<protein>
    <recommendedName>
        <fullName evidence="3">Saccharopine dehydrogenase NADP binding domain-containing protein</fullName>
    </recommendedName>
</protein>
<keyword evidence="5" id="KW-1185">Reference proteome</keyword>
<dbReference type="GO" id="GO:0005811">
    <property type="term" value="C:lipid droplet"/>
    <property type="evidence" value="ECO:0007669"/>
    <property type="project" value="TreeGrafter"/>
</dbReference>
<feature type="domain" description="Saccharopine dehydrogenase NADP binding" evidence="3">
    <location>
        <begin position="22"/>
        <end position="156"/>
    </location>
</feature>
<dbReference type="InterPro" id="IPR036291">
    <property type="entry name" value="NAD(P)-bd_dom_sf"/>
</dbReference>
<gene>
    <name evidence="4" type="ORF">BEMITA_LOCUS13032</name>
</gene>
<dbReference type="Pfam" id="PF03435">
    <property type="entry name" value="Sacchrp_dh_NADP"/>
    <property type="match status" value="1"/>
</dbReference>
<evidence type="ECO:0000256" key="2">
    <source>
        <dbReference type="SAM" id="Phobius"/>
    </source>
</evidence>
<name>A0A9P0CCD7_BEMTA</name>
<sequence>MYTLLLSGLISEKMAENRPIDILVLGATGFTGQRVVAKLVEIAKQHGQVRWGVAGRNLEKLRAVLKEAAKKTGENLENIPIVIADVTDEKSLADMASKTKVVINVCGPYAFYGEPVVKACINSGTHHLDVSGEPLYMESVQLKYHASADEKGVYVITGCGLSGVPADVGTIFLRKQFGGALNSVEIFLSAEEQPSSEKNKSSAIGHYATWESAVNGLPLAKELKAVRSRLFSKKMPVHKPRLESRFPIHKNALAGGKWCLPMKGADKSIVVRSQRYLHELYREIPAQADVHVAIRDFVSMSILVFFALIFLLLAKFSIGRSLLLKYPEIFSRGCFSREGPTEEAQKNSVVSFTFFGRGWSQKTGPAATLPDKTVTTKLVLRSPGYGFTATSIILCAMTILEESKNMPLRGGVYPPGAAFAKTSLIEKLDRHGVHFEVIRST</sequence>
<dbReference type="Gene3D" id="3.40.50.720">
    <property type="entry name" value="NAD(P)-binding Rossmann-like Domain"/>
    <property type="match status" value="1"/>
</dbReference>
<dbReference type="GO" id="GO:0009247">
    <property type="term" value="P:glycolipid biosynthetic process"/>
    <property type="evidence" value="ECO:0007669"/>
    <property type="project" value="TreeGrafter"/>
</dbReference>
<keyword evidence="2" id="KW-0812">Transmembrane</keyword>
<dbReference type="PANTHER" id="PTHR12286:SF5">
    <property type="entry name" value="SACCHAROPINE DEHYDROGENASE-LIKE OXIDOREDUCTASE"/>
    <property type="match status" value="1"/>
</dbReference>
<organism evidence="4 5">
    <name type="scientific">Bemisia tabaci</name>
    <name type="common">Sweetpotato whitefly</name>
    <name type="synonym">Aleurodes tabaci</name>
    <dbReference type="NCBI Taxonomy" id="7038"/>
    <lineage>
        <taxon>Eukaryota</taxon>
        <taxon>Metazoa</taxon>
        <taxon>Ecdysozoa</taxon>
        <taxon>Arthropoda</taxon>
        <taxon>Hexapoda</taxon>
        <taxon>Insecta</taxon>
        <taxon>Pterygota</taxon>
        <taxon>Neoptera</taxon>
        <taxon>Paraneoptera</taxon>
        <taxon>Hemiptera</taxon>
        <taxon>Sternorrhyncha</taxon>
        <taxon>Aleyrodoidea</taxon>
        <taxon>Aleyrodidae</taxon>
        <taxon>Aleyrodinae</taxon>
        <taxon>Bemisia</taxon>
    </lineage>
</organism>
<dbReference type="GO" id="GO:0005739">
    <property type="term" value="C:mitochondrion"/>
    <property type="evidence" value="ECO:0007669"/>
    <property type="project" value="TreeGrafter"/>
</dbReference>
<dbReference type="GO" id="GO:0005886">
    <property type="term" value="C:plasma membrane"/>
    <property type="evidence" value="ECO:0007669"/>
    <property type="project" value="TreeGrafter"/>
</dbReference>
<evidence type="ECO:0000313" key="4">
    <source>
        <dbReference type="EMBL" id="CAH0777018.1"/>
    </source>
</evidence>
<proteinExistence type="inferred from homology"/>
<dbReference type="PANTHER" id="PTHR12286">
    <property type="entry name" value="SACCHAROPINE DEHYDROGENASE-LIKE OXIDOREDUCTASE"/>
    <property type="match status" value="1"/>
</dbReference>